<dbReference type="InterPro" id="IPR001623">
    <property type="entry name" value="DnaJ_domain"/>
</dbReference>
<evidence type="ECO:0000313" key="4">
    <source>
        <dbReference type="WBParaSite" id="Hba_03180"/>
    </source>
</evidence>
<dbReference type="PANTHER" id="PTHR44665:SF1">
    <property type="entry name" value="DNAJ HOMOLOG SUBFAMILY C MEMBER 14"/>
    <property type="match status" value="1"/>
</dbReference>
<dbReference type="WBParaSite" id="Hba_03180">
    <property type="protein sequence ID" value="Hba_03180"/>
    <property type="gene ID" value="Hba_03180"/>
</dbReference>
<keyword evidence="1" id="KW-0472">Membrane</keyword>
<keyword evidence="3" id="KW-1185">Reference proteome</keyword>
<evidence type="ECO:0000256" key="1">
    <source>
        <dbReference type="SAM" id="Phobius"/>
    </source>
</evidence>
<dbReference type="InterPro" id="IPR052317">
    <property type="entry name" value="Viral_replicn-host_int_reg"/>
</dbReference>
<dbReference type="SMART" id="SM00271">
    <property type="entry name" value="DnaJ"/>
    <property type="match status" value="1"/>
</dbReference>
<keyword evidence="1" id="KW-1133">Transmembrane helix</keyword>
<evidence type="ECO:0000313" key="3">
    <source>
        <dbReference type="Proteomes" id="UP000095283"/>
    </source>
</evidence>
<feature type="transmembrane region" description="Helical" evidence="1">
    <location>
        <begin position="46"/>
        <end position="64"/>
    </location>
</feature>
<dbReference type="PRINTS" id="PR00625">
    <property type="entry name" value="JDOMAIN"/>
</dbReference>
<evidence type="ECO:0000259" key="2">
    <source>
        <dbReference type="PROSITE" id="PS50076"/>
    </source>
</evidence>
<dbReference type="Proteomes" id="UP000095283">
    <property type="component" value="Unplaced"/>
</dbReference>
<dbReference type="SUPFAM" id="SSF46565">
    <property type="entry name" value="Chaperone J-domain"/>
    <property type="match status" value="1"/>
</dbReference>
<keyword evidence="1" id="KW-0812">Transmembrane</keyword>
<proteinExistence type="predicted"/>
<feature type="domain" description="J" evidence="2">
    <location>
        <begin position="106"/>
        <end position="170"/>
    </location>
</feature>
<name>A0A1I7WE50_HETBA</name>
<reference evidence="4" key="1">
    <citation type="submission" date="2016-11" db="UniProtKB">
        <authorList>
            <consortium name="WormBaseParasite"/>
        </authorList>
    </citation>
    <scope>IDENTIFICATION</scope>
</reference>
<dbReference type="CDD" id="cd06257">
    <property type="entry name" value="DnaJ"/>
    <property type="match status" value="1"/>
</dbReference>
<protein>
    <submittedName>
        <fullName evidence="4">J domain-containing protein</fullName>
    </submittedName>
</protein>
<dbReference type="Gene3D" id="1.10.287.110">
    <property type="entry name" value="DnaJ domain"/>
    <property type="match status" value="1"/>
</dbReference>
<dbReference type="PANTHER" id="PTHR44665">
    <property type="entry name" value="DNAJ HOMOLOG SUBFAMILY C MEMBER 14"/>
    <property type="match status" value="1"/>
</dbReference>
<dbReference type="Pfam" id="PF00226">
    <property type="entry name" value="DnaJ"/>
    <property type="match status" value="1"/>
</dbReference>
<dbReference type="AlphaFoldDB" id="A0A1I7WE50"/>
<feature type="transmembrane region" description="Helical" evidence="1">
    <location>
        <begin position="12"/>
        <end position="39"/>
    </location>
</feature>
<accession>A0A1I7WE50</accession>
<organism evidence="3 4">
    <name type="scientific">Heterorhabditis bacteriophora</name>
    <name type="common">Entomopathogenic nematode worm</name>
    <dbReference type="NCBI Taxonomy" id="37862"/>
    <lineage>
        <taxon>Eukaryota</taxon>
        <taxon>Metazoa</taxon>
        <taxon>Ecdysozoa</taxon>
        <taxon>Nematoda</taxon>
        <taxon>Chromadorea</taxon>
        <taxon>Rhabditida</taxon>
        <taxon>Rhabditina</taxon>
        <taxon>Rhabditomorpha</taxon>
        <taxon>Strongyloidea</taxon>
        <taxon>Heterorhabditidae</taxon>
        <taxon>Heterorhabditis</taxon>
    </lineage>
</organism>
<dbReference type="InterPro" id="IPR036869">
    <property type="entry name" value="J_dom_sf"/>
</dbReference>
<sequence length="398" mass="45448">MVASWIECGFNWILNLVVDVCLQVYDVVFFSVGFVCYGVIQSMRKVIITVMSMLMFFAVHIRYLDIRRICGYADVENKIWGLDDNIILPLSGEEALDRLLNSRCNDAYGVLGLRADCSDEDIKRHYKKLAALLHPDKNILEGAEEAYEMVGTAFAAIGTVDARKSYNLTTLHKNKLHKDILDLWDRVRQRVEEARNFMYCDCGNRHARIVVDIKQSEARYCRKCRTRHPARSNDIWVETRLCGFVWMYFTCSDGIIYDITEWATCEVNYLKHMRSNSHTVQYRLVSPGASSMKSDSSINLQSKEKLRELVDMADELRADWEMVAGIIPSTKTLPATFFYRSPIIAGSAVIVLWCRSYEVGICSIGSVPLRTQEAFSISASNLLPNAFDGMLRNNCQLK</sequence>
<dbReference type="Pfam" id="PF14901">
    <property type="entry name" value="Jiv90"/>
    <property type="match status" value="1"/>
</dbReference>
<dbReference type="InterPro" id="IPR032843">
    <property type="entry name" value="Jiv"/>
</dbReference>
<dbReference type="PROSITE" id="PS50076">
    <property type="entry name" value="DNAJ_2"/>
    <property type="match status" value="1"/>
</dbReference>